<dbReference type="EMBL" id="JAJFAZ020000008">
    <property type="protein sequence ID" value="KAI5313265.1"/>
    <property type="molecule type" value="Genomic_DNA"/>
</dbReference>
<comment type="caution">
    <text evidence="2">The sequence shown here is derived from an EMBL/GenBank/DDBJ whole genome shotgun (WGS) entry which is preliminary data.</text>
</comment>
<dbReference type="AlphaFoldDB" id="A0AAD4UUW0"/>
<dbReference type="PANTHER" id="PTHR33223">
    <property type="entry name" value="CCHC-TYPE DOMAIN-CONTAINING PROTEIN"/>
    <property type="match status" value="1"/>
</dbReference>
<protein>
    <recommendedName>
        <fullName evidence="1">Retrotransposon gag domain-containing protein</fullName>
    </recommendedName>
</protein>
<dbReference type="InterPro" id="IPR005162">
    <property type="entry name" value="Retrotrans_gag_dom"/>
</dbReference>
<sequence length="211" mass="23996">MRMRVFPYTLKDRAKGWLMTLAPSSLTTWDVVAKKFLEKIFSTPKTAILRRQIFNFKQYDGEPFNECWERFKGLLLQCPHHGLPLYLQMQIFYDGLTQTCQSTVDNAASGAVKKKNAQESYNIYEMLGSNAQHKDTRGKQVGVYEMSSNNDTALHVASLEKKLDSVLNMAPKIAKVCAICNIPGHSTYQCSASEAYPEFVQEQVNLMNSYN</sequence>
<gene>
    <name evidence="2" type="ORF">L3X38_042439</name>
</gene>
<reference evidence="2 3" key="1">
    <citation type="journal article" date="2022" name="G3 (Bethesda)">
        <title>Whole-genome sequence and methylome profiling of the almond [Prunus dulcis (Mill.) D.A. Webb] cultivar 'Nonpareil'.</title>
        <authorList>
            <person name="D'Amico-Willman K.M."/>
            <person name="Ouma W.Z."/>
            <person name="Meulia T."/>
            <person name="Sideli G.M."/>
            <person name="Gradziel T.M."/>
            <person name="Fresnedo-Ramirez J."/>
        </authorList>
    </citation>
    <scope>NUCLEOTIDE SEQUENCE [LARGE SCALE GENOMIC DNA]</scope>
    <source>
        <strain evidence="2">Clone GOH B32 T37-40</strain>
    </source>
</reference>
<name>A0AAD4UUW0_PRUDU</name>
<proteinExistence type="predicted"/>
<evidence type="ECO:0000313" key="3">
    <source>
        <dbReference type="Proteomes" id="UP001054821"/>
    </source>
</evidence>
<feature type="domain" description="Retrotransposon gag" evidence="1">
    <location>
        <begin position="5"/>
        <end position="97"/>
    </location>
</feature>
<dbReference type="PANTHER" id="PTHR33223:SF11">
    <property type="entry name" value="ELEMENT PROTEIN, PUTATIVE-RELATED"/>
    <property type="match status" value="1"/>
</dbReference>
<dbReference type="Pfam" id="PF03732">
    <property type="entry name" value="Retrotrans_gag"/>
    <property type="match status" value="1"/>
</dbReference>
<evidence type="ECO:0000259" key="1">
    <source>
        <dbReference type="Pfam" id="PF03732"/>
    </source>
</evidence>
<dbReference type="Proteomes" id="UP001054821">
    <property type="component" value="Chromosome 8"/>
</dbReference>
<organism evidence="2 3">
    <name type="scientific">Prunus dulcis</name>
    <name type="common">Almond</name>
    <name type="synonym">Amygdalus dulcis</name>
    <dbReference type="NCBI Taxonomy" id="3755"/>
    <lineage>
        <taxon>Eukaryota</taxon>
        <taxon>Viridiplantae</taxon>
        <taxon>Streptophyta</taxon>
        <taxon>Embryophyta</taxon>
        <taxon>Tracheophyta</taxon>
        <taxon>Spermatophyta</taxon>
        <taxon>Magnoliopsida</taxon>
        <taxon>eudicotyledons</taxon>
        <taxon>Gunneridae</taxon>
        <taxon>Pentapetalae</taxon>
        <taxon>rosids</taxon>
        <taxon>fabids</taxon>
        <taxon>Rosales</taxon>
        <taxon>Rosaceae</taxon>
        <taxon>Amygdaloideae</taxon>
        <taxon>Amygdaleae</taxon>
        <taxon>Prunus</taxon>
    </lineage>
</organism>
<keyword evidence="3" id="KW-1185">Reference proteome</keyword>
<evidence type="ECO:0000313" key="2">
    <source>
        <dbReference type="EMBL" id="KAI5313265.1"/>
    </source>
</evidence>
<accession>A0AAD4UUW0</accession>